<evidence type="ECO:0000313" key="2">
    <source>
        <dbReference type="Proteomes" id="UP000301309"/>
    </source>
</evidence>
<dbReference type="EMBL" id="BJHW01000003">
    <property type="protein sequence ID" value="GDY60554.1"/>
    <property type="molecule type" value="Genomic_DNA"/>
</dbReference>
<gene>
    <name evidence="1" type="ORF">SVIO_111770</name>
</gene>
<dbReference type="Proteomes" id="UP000301309">
    <property type="component" value="Unassembled WGS sequence"/>
</dbReference>
<sequence length="111" mass="11786">MDEYALAAQGPYAHDVAQQLIDGLGWTKQARIRAGALPTHARIVNVNVGVWLGVTSGPTVQLYAGRVDTEAASPYRDPVPGTESGELSPHDEVALIAAARAVLDRVTQAKR</sequence>
<organism evidence="1 2">
    <name type="scientific">Streptomyces violaceusniger</name>
    <dbReference type="NCBI Taxonomy" id="68280"/>
    <lineage>
        <taxon>Bacteria</taxon>
        <taxon>Bacillati</taxon>
        <taxon>Actinomycetota</taxon>
        <taxon>Actinomycetes</taxon>
        <taxon>Kitasatosporales</taxon>
        <taxon>Streptomycetaceae</taxon>
        <taxon>Streptomyces</taxon>
        <taxon>Streptomyces violaceusniger group</taxon>
    </lineage>
</organism>
<protein>
    <submittedName>
        <fullName evidence="1">Uncharacterized protein</fullName>
    </submittedName>
</protein>
<reference evidence="1 2" key="1">
    <citation type="journal article" date="2020" name="Int. J. Syst. Evol. Microbiol.">
        <title>Reclassification of Streptomyces castelarensis and Streptomyces sporoclivatus as later heterotypic synonyms of Streptomyces antimycoticus.</title>
        <authorList>
            <person name="Komaki H."/>
            <person name="Tamura T."/>
        </authorList>
    </citation>
    <scope>NUCLEOTIDE SEQUENCE [LARGE SCALE GENOMIC DNA]</scope>
    <source>
        <strain evidence="1 2">NBRC 13459</strain>
    </source>
</reference>
<name>A0A4D4LJB8_STRVO</name>
<comment type="caution">
    <text evidence="1">The sequence shown here is derived from an EMBL/GenBank/DDBJ whole genome shotgun (WGS) entry which is preliminary data.</text>
</comment>
<evidence type="ECO:0000313" key="1">
    <source>
        <dbReference type="EMBL" id="GDY60554.1"/>
    </source>
</evidence>
<keyword evidence="2" id="KW-1185">Reference proteome</keyword>
<dbReference type="AlphaFoldDB" id="A0A4D4LJB8"/>
<dbReference type="RefSeq" id="WP_162002148.1">
    <property type="nucleotide sequence ID" value="NZ_BAAASO010000065.1"/>
</dbReference>
<proteinExistence type="predicted"/>
<accession>A0A4D4LJB8</accession>